<sequence length="161" mass="18134">MNGGSNMQLILFPLPYEGHMNPMLHLAQILHSKGFSITIIHIQHINSPHPSDYPSFTFRSIPHGLSGSDVTSRGVVEIITLVNDGRCVEPLRKCVAELVAASNIGCLITDAHWHFTHSVADEFQIRRLGISLHFWQWLVFLIFVETASCVLRKIHYPTSHT</sequence>
<dbReference type="GO" id="GO:0009863">
    <property type="term" value="P:salicylic acid mediated signaling pathway"/>
    <property type="evidence" value="ECO:0007669"/>
    <property type="project" value="TreeGrafter"/>
</dbReference>
<evidence type="ECO:0000256" key="1">
    <source>
        <dbReference type="ARBA" id="ARBA00009995"/>
    </source>
</evidence>
<accession>A0AAV6MAB1</accession>
<dbReference type="GO" id="GO:0080044">
    <property type="term" value="F:quercetin 7-O-glucosyltransferase activity"/>
    <property type="evidence" value="ECO:0007669"/>
    <property type="project" value="TreeGrafter"/>
</dbReference>
<dbReference type="EMBL" id="JAGKQH010000015">
    <property type="protein sequence ID" value="KAG6578433.1"/>
    <property type="molecule type" value="Genomic_DNA"/>
</dbReference>
<feature type="non-terminal residue" evidence="2">
    <location>
        <position position="1"/>
    </location>
</feature>
<dbReference type="Proteomes" id="UP000685013">
    <property type="component" value="Chromosome 15"/>
</dbReference>
<proteinExistence type="inferred from homology"/>
<gene>
    <name evidence="2" type="primary">UGT76C3</name>
    <name evidence="2" type="ORF">SDJN03_22881</name>
</gene>
<dbReference type="PANTHER" id="PTHR11926:SF1464">
    <property type="entry name" value="UDP-GLYCOSYLTRANSFERASE 76B1-LIKE"/>
    <property type="match status" value="1"/>
</dbReference>
<reference evidence="2 3" key="1">
    <citation type="journal article" date="2021" name="Hortic Res">
        <title>The domestication of Cucurbita argyrosperma as revealed by the genome of its wild relative.</title>
        <authorList>
            <person name="Barrera-Redondo J."/>
            <person name="Sanchez-de la Vega G."/>
            <person name="Aguirre-Liguori J.A."/>
            <person name="Castellanos-Morales G."/>
            <person name="Gutierrez-Guerrero Y.T."/>
            <person name="Aguirre-Dugua X."/>
            <person name="Aguirre-Planter E."/>
            <person name="Tenaillon M.I."/>
            <person name="Lira-Saade R."/>
            <person name="Eguiarte L.E."/>
        </authorList>
    </citation>
    <scope>NUCLEOTIDE SEQUENCE [LARGE SCALE GENOMIC DNA]</scope>
    <source>
        <strain evidence="2">JBR-2021</strain>
    </source>
</reference>
<protein>
    <submittedName>
        <fullName evidence="2">UDP-glycosyltransferase 76C3</fullName>
    </submittedName>
</protein>
<dbReference type="AlphaFoldDB" id="A0AAV6MAB1"/>
<comment type="similarity">
    <text evidence="1">Belongs to the UDP-glycosyltransferase family.</text>
</comment>
<comment type="caution">
    <text evidence="2">The sequence shown here is derived from an EMBL/GenBank/DDBJ whole genome shotgun (WGS) entry which is preliminary data.</text>
</comment>
<evidence type="ECO:0000313" key="3">
    <source>
        <dbReference type="Proteomes" id="UP000685013"/>
    </source>
</evidence>
<dbReference type="PANTHER" id="PTHR11926">
    <property type="entry name" value="GLUCOSYL/GLUCURONOSYL TRANSFERASES"/>
    <property type="match status" value="1"/>
</dbReference>
<dbReference type="GO" id="GO:0080043">
    <property type="term" value="F:quercetin 3-O-glucosyltransferase activity"/>
    <property type="evidence" value="ECO:0007669"/>
    <property type="project" value="TreeGrafter"/>
</dbReference>
<evidence type="ECO:0000313" key="2">
    <source>
        <dbReference type="EMBL" id="KAG6578433.1"/>
    </source>
</evidence>
<organism evidence="2 3">
    <name type="scientific">Cucurbita argyrosperma subsp. sororia</name>
    <dbReference type="NCBI Taxonomy" id="37648"/>
    <lineage>
        <taxon>Eukaryota</taxon>
        <taxon>Viridiplantae</taxon>
        <taxon>Streptophyta</taxon>
        <taxon>Embryophyta</taxon>
        <taxon>Tracheophyta</taxon>
        <taxon>Spermatophyta</taxon>
        <taxon>Magnoliopsida</taxon>
        <taxon>eudicotyledons</taxon>
        <taxon>Gunneridae</taxon>
        <taxon>Pentapetalae</taxon>
        <taxon>rosids</taxon>
        <taxon>fabids</taxon>
        <taxon>Cucurbitales</taxon>
        <taxon>Cucurbitaceae</taxon>
        <taxon>Cucurbiteae</taxon>
        <taxon>Cucurbita</taxon>
    </lineage>
</organism>
<keyword evidence="3" id="KW-1185">Reference proteome</keyword>
<name>A0AAV6MAB1_9ROSI</name>